<organism evidence="1 2">
    <name type="scientific">Syntrophomonas zehnderi OL-4</name>
    <dbReference type="NCBI Taxonomy" id="690567"/>
    <lineage>
        <taxon>Bacteria</taxon>
        <taxon>Bacillati</taxon>
        <taxon>Bacillota</taxon>
        <taxon>Clostridia</taxon>
        <taxon>Eubacteriales</taxon>
        <taxon>Syntrophomonadaceae</taxon>
        <taxon>Syntrophomonas</taxon>
    </lineage>
</organism>
<reference evidence="1 2" key="1">
    <citation type="submission" date="2015-03" db="EMBL/GenBank/DDBJ databases">
        <authorList>
            <person name="Murphy D."/>
        </authorList>
    </citation>
    <scope>NUCLEOTIDE SEQUENCE [LARGE SCALE GENOMIC DNA]</scope>
    <source>
        <strain evidence="1 2">OL-4</strain>
    </source>
</reference>
<protein>
    <submittedName>
        <fullName evidence="1">Uncharacterized</fullName>
    </submittedName>
</protein>
<dbReference type="EMBL" id="CGIH01000052">
    <property type="protein sequence ID" value="CFY09819.1"/>
    <property type="molecule type" value="Genomic_DNA"/>
</dbReference>
<proteinExistence type="predicted"/>
<keyword evidence="2" id="KW-1185">Reference proteome</keyword>
<name>A0A0E4GC53_9FIRM</name>
<evidence type="ECO:0000313" key="2">
    <source>
        <dbReference type="Proteomes" id="UP000045545"/>
    </source>
</evidence>
<dbReference type="Proteomes" id="UP000045545">
    <property type="component" value="Unassembled WGS sequence"/>
</dbReference>
<accession>A0A0E4GC53</accession>
<gene>
    <name evidence="1" type="ORF">2729</name>
</gene>
<evidence type="ECO:0000313" key="1">
    <source>
        <dbReference type="EMBL" id="CFY09819.1"/>
    </source>
</evidence>
<dbReference type="AlphaFoldDB" id="A0A0E4GC53"/>
<sequence>MQVVNRQSYVSVYEGDFLLGTFIQDGIREQVVSLLRIGGPEKTEPAVLKTRNMHKPKVVSIPANLV</sequence>